<dbReference type="AlphaFoldDB" id="A0A366E6C8"/>
<dbReference type="PROSITE" id="PS51257">
    <property type="entry name" value="PROKAR_LIPOPROTEIN"/>
    <property type="match status" value="1"/>
</dbReference>
<feature type="signal peptide" evidence="1">
    <location>
        <begin position="1"/>
        <end position="32"/>
    </location>
</feature>
<dbReference type="Proteomes" id="UP000252893">
    <property type="component" value="Unassembled WGS sequence"/>
</dbReference>
<evidence type="ECO:0000256" key="1">
    <source>
        <dbReference type="SAM" id="SignalP"/>
    </source>
</evidence>
<dbReference type="EMBL" id="QNRH01000002">
    <property type="protein sequence ID" value="RBO97923.1"/>
    <property type="molecule type" value="Genomic_DNA"/>
</dbReference>
<comment type="caution">
    <text evidence="2">The sequence shown here is derived from an EMBL/GenBank/DDBJ whole genome shotgun (WGS) entry which is preliminary data.</text>
</comment>
<keyword evidence="3" id="KW-1185">Reference proteome</keyword>
<proteinExistence type="predicted"/>
<gene>
    <name evidence="2" type="ORF">DFR47_102714</name>
</gene>
<protein>
    <recommendedName>
        <fullName evidence="4">Lipoprotein</fullName>
    </recommendedName>
</protein>
<reference evidence="2 3" key="1">
    <citation type="submission" date="2018-06" db="EMBL/GenBank/DDBJ databases">
        <title>Genomic Encyclopedia of Type Strains, Phase IV (KMG-IV): sequencing the most valuable type-strain genomes for metagenomic binning, comparative biology and taxonomic classification.</title>
        <authorList>
            <person name="Goeker M."/>
        </authorList>
    </citation>
    <scope>NUCLEOTIDE SEQUENCE [LARGE SCALE GENOMIC DNA]</scope>
    <source>
        <strain evidence="2 3">DSM 25619</strain>
    </source>
</reference>
<feature type="chain" id="PRO_5016612059" description="Lipoprotein" evidence="1">
    <location>
        <begin position="33"/>
        <end position="89"/>
    </location>
</feature>
<accession>A0A366E6C8</accession>
<name>A0A366E6C8_9HYPH</name>
<evidence type="ECO:0000313" key="3">
    <source>
        <dbReference type="Proteomes" id="UP000252893"/>
    </source>
</evidence>
<keyword evidence="1" id="KW-0732">Signal</keyword>
<organism evidence="2 3">
    <name type="scientific">Pseudochrobactrum asaccharolyticum</name>
    <dbReference type="NCBI Taxonomy" id="354351"/>
    <lineage>
        <taxon>Bacteria</taxon>
        <taxon>Pseudomonadati</taxon>
        <taxon>Pseudomonadota</taxon>
        <taxon>Alphaproteobacteria</taxon>
        <taxon>Hyphomicrobiales</taxon>
        <taxon>Brucellaceae</taxon>
        <taxon>Pseudochrobactrum</taxon>
    </lineage>
</organism>
<sequence length="89" mass="10231">MFMFERRQGFNVRLLCLPLIALLAGCTGTATAWTEKVTIEQVELPKECAGWQKINLKQRAYYSLMRQDPALIMEIDSHNLKGKNLGCWQ</sequence>
<evidence type="ECO:0008006" key="4">
    <source>
        <dbReference type="Google" id="ProtNLM"/>
    </source>
</evidence>
<dbReference type="RefSeq" id="WP_210207272.1">
    <property type="nucleotide sequence ID" value="NZ_JBHEEG010000002.1"/>
</dbReference>
<evidence type="ECO:0000313" key="2">
    <source>
        <dbReference type="EMBL" id="RBO97923.1"/>
    </source>
</evidence>